<dbReference type="EMBL" id="BPLR01021502">
    <property type="protein sequence ID" value="GIX90522.1"/>
    <property type="molecule type" value="Genomic_DNA"/>
</dbReference>
<evidence type="ECO:0000313" key="1">
    <source>
        <dbReference type="EMBL" id="GIX90522.1"/>
    </source>
</evidence>
<organism evidence="1 2">
    <name type="scientific">Caerostris extrusa</name>
    <name type="common">Bark spider</name>
    <name type="synonym">Caerostris bankana</name>
    <dbReference type="NCBI Taxonomy" id="172846"/>
    <lineage>
        <taxon>Eukaryota</taxon>
        <taxon>Metazoa</taxon>
        <taxon>Ecdysozoa</taxon>
        <taxon>Arthropoda</taxon>
        <taxon>Chelicerata</taxon>
        <taxon>Arachnida</taxon>
        <taxon>Araneae</taxon>
        <taxon>Araneomorphae</taxon>
        <taxon>Entelegynae</taxon>
        <taxon>Araneoidea</taxon>
        <taxon>Araneidae</taxon>
        <taxon>Caerostris</taxon>
    </lineage>
</organism>
<sequence length="112" mass="12492">MGRNQDKIPPLNGPAQCAWMVIRALLLSIFSCADKELRQKGFMRRVAPTENKSPRVVCLPIKLLLICKWRGLAFLRTTMGRNQGQDSAAKWTRTTCLDGHSSSTAFDILLCG</sequence>
<protein>
    <submittedName>
        <fullName evidence="1">Uncharacterized protein</fullName>
    </submittedName>
</protein>
<name>A0AAV4P5T9_CAEEX</name>
<dbReference type="Proteomes" id="UP001054945">
    <property type="component" value="Unassembled WGS sequence"/>
</dbReference>
<keyword evidence="2" id="KW-1185">Reference proteome</keyword>
<comment type="caution">
    <text evidence="1">The sequence shown here is derived from an EMBL/GenBank/DDBJ whole genome shotgun (WGS) entry which is preliminary data.</text>
</comment>
<accession>A0AAV4P5T9</accession>
<dbReference type="AlphaFoldDB" id="A0AAV4P5T9"/>
<reference evidence="1 2" key="1">
    <citation type="submission" date="2021-06" db="EMBL/GenBank/DDBJ databases">
        <title>Caerostris extrusa draft genome.</title>
        <authorList>
            <person name="Kono N."/>
            <person name="Arakawa K."/>
        </authorList>
    </citation>
    <scope>NUCLEOTIDE SEQUENCE [LARGE SCALE GENOMIC DNA]</scope>
</reference>
<proteinExistence type="predicted"/>
<gene>
    <name evidence="1" type="ORF">CEXT_457771</name>
</gene>
<evidence type="ECO:0000313" key="2">
    <source>
        <dbReference type="Proteomes" id="UP001054945"/>
    </source>
</evidence>